<sequence>MYYGMVTGGWLREPRRAPLRLIGMFFARWYESGTGVVGASGGMSSDLPQVSV</sequence>
<accession>A0AAC9HMJ4</accession>
<dbReference type="AlphaFoldDB" id="A0AAC9HMJ4"/>
<organism evidence="1 2">
    <name type="scientific">Actinoalloteichus hymeniacidonis</name>
    <dbReference type="NCBI Taxonomy" id="340345"/>
    <lineage>
        <taxon>Bacteria</taxon>
        <taxon>Bacillati</taxon>
        <taxon>Actinomycetota</taxon>
        <taxon>Actinomycetes</taxon>
        <taxon>Pseudonocardiales</taxon>
        <taxon>Pseudonocardiaceae</taxon>
        <taxon>Actinoalloteichus</taxon>
    </lineage>
</organism>
<dbReference type="Proteomes" id="UP000095210">
    <property type="component" value="Chromosome"/>
</dbReference>
<keyword evidence="2" id="KW-1185">Reference proteome</keyword>
<evidence type="ECO:0000313" key="1">
    <source>
        <dbReference type="EMBL" id="AOS61990.1"/>
    </source>
</evidence>
<protein>
    <submittedName>
        <fullName evidence="1">Uncharacterized protein</fullName>
    </submittedName>
</protein>
<gene>
    <name evidence="1" type="ORF">TL08_05825</name>
</gene>
<dbReference type="EMBL" id="CP014859">
    <property type="protein sequence ID" value="AOS61990.1"/>
    <property type="molecule type" value="Genomic_DNA"/>
</dbReference>
<dbReference type="KEGG" id="ahm:TL08_05825"/>
<evidence type="ECO:0000313" key="2">
    <source>
        <dbReference type="Proteomes" id="UP000095210"/>
    </source>
</evidence>
<name>A0AAC9HMJ4_9PSEU</name>
<reference evidence="2" key="1">
    <citation type="submission" date="2016-03" db="EMBL/GenBank/DDBJ databases">
        <title>Complete genome sequence of the type strain Actinoalloteichus hymeniacidonis DSM 45092.</title>
        <authorList>
            <person name="Schaffert L."/>
            <person name="Albersmeier A."/>
            <person name="Winkler A."/>
            <person name="Kalinowski J."/>
            <person name="Zotchev S."/>
            <person name="Ruckert C."/>
        </authorList>
    </citation>
    <scope>NUCLEOTIDE SEQUENCE [LARGE SCALE GENOMIC DNA]</scope>
    <source>
        <strain evidence="2">HPA177(T) (DSM 45092(T))</strain>
    </source>
</reference>
<proteinExistence type="predicted"/>